<gene>
    <name evidence="2" type="ORF">Pyn_38465</name>
</gene>
<organism evidence="2 3">
    <name type="scientific">Prunus yedoensis var. nudiflora</name>
    <dbReference type="NCBI Taxonomy" id="2094558"/>
    <lineage>
        <taxon>Eukaryota</taxon>
        <taxon>Viridiplantae</taxon>
        <taxon>Streptophyta</taxon>
        <taxon>Embryophyta</taxon>
        <taxon>Tracheophyta</taxon>
        <taxon>Spermatophyta</taxon>
        <taxon>Magnoliopsida</taxon>
        <taxon>eudicotyledons</taxon>
        <taxon>Gunneridae</taxon>
        <taxon>Pentapetalae</taxon>
        <taxon>rosids</taxon>
        <taxon>fabids</taxon>
        <taxon>Rosales</taxon>
        <taxon>Rosaceae</taxon>
        <taxon>Amygdaloideae</taxon>
        <taxon>Amygdaleae</taxon>
        <taxon>Prunus</taxon>
    </lineage>
</organism>
<feature type="region of interest" description="Disordered" evidence="1">
    <location>
        <begin position="36"/>
        <end position="74"/>
    </location>
</feature>
<name>A0A314XIX2_PRUYE</name>
<evidence type="ECO:0000313" key="2">
    <source>
        <dbReference type="EMBL" id="PQP94154.1"/>
    </source>
</evidence>
<evidence type="ECO:0000256" key="1">
    <source>
        <dbReference type="SAM" id="MobiDB-lite"/>
    </source>
</evidence>
<keyword evidence="3" id="KW-1185">Reference proteome</keyword>
<accession>A0A314XIX2</accession>
<sequence length="74" mass="7928">MTESAIADEPTFDSCCLGIKGKEDIGFGGDFFGRMDSRRTAHPRQKAHWSPKISSSGDSRPGESWGPSSPGKIA</sequence>
<reference evidence="2 3" key="1">
    <citation type="submission" date="2018-02" db="EMBL/GenBank/DDBJ databases">
        <title>Draft genome of wild Prunus yedoensis var. nudiflora.</title>
        <authorList>
            <person name="Baek S."/>
            <person name="Kim J.-H."/>
            <person name="Choi K."/>
            <person name="Kim G.-B."/>
            <person name="Cho A."/>
            <person name="Jang H."/>
            <person name="Shin C.-H."/>
            <person name="Yu H.-J."/>
            <person name="Mun J.-H."/>
        </authorList>
    </citation>
    <scope>NUCLEOTIDE SEQUENCE [LARGE SCALE GENOMIC DNA]</scope>
    <source>
        <strain evidence="3">cv. Jeju island</strain>
        <tissue evidence="2">Leaf</tissue>
    </source>
</reference>
<dbReference type="EMBL" id="PJQY01002378">
    <property type="protein sequence ID" value="PQP94154.1"/>
    <property type="molecule type" value="Genomic_DNA"/>
</dbReference>
<feature type="compositionally biased region" description="Basic residues" evidence="1">
    <location>
        <begin position="40"/>
        <end position="49"/>
    </location>
</feature>
<proteinExistence type="predicted"/>
<dbReference type="Proteomes" id="UP000250321">
    <property type="component" value="Unassembled WGS sequence"/>
</dbReference>
<protein>
    <submittedName>
        <fullName evidence="2">Uncharacterized protein</fullName>
    </submittedName>
</protein>
<comment type="caution">
    <text evidence="2">The sequence shown here is derived from an EMBL/GenBank/DDBJ whole genome shotgun (WGS) entry which is preliminary data.</text>
</comment>
<dbReference type="AlphaFoldDB" id="A0A314XIX2"/>
<evidence type="ECO:0000313" key="3">
    <source>
        <dbReference type="Proteomes" id="UP000250321"/>
    </source>
</evidence>